<evidence type="ECO:0000313" key="6">
    <source>
        <dbReference type="Proteomes" id="UP000594638"/>
    </source>
</evidence>
<dbReference type="GO" id="GO:0006364">
    <property type="term" value="P:rRNA processing"/>
    <property type="evidence" value="ECO:0007669"/>
    <property type="project" value="InterPro"/>
</dbReference>
<comment type="subcellular location">
    <subcellularLocation>
        <location evidence="1">Nucleus</location>
        <location evidence="1">Nucleolus</location>
    </subcellularLocation>
</comment>
<protein>
    <submittedName>
        <fullName evidence="5">U3 small nucleolar RNA-associated 14 homolog A-like isoform X1</fullName>
    </submittedName>
</protein>
<dbReference type="Proteomes" id="UP000594638">
    <property type="component" value="Unassembled WGS sequence"/>
</dbReference>
<proteinExistence type="predicted"/>
<feature type="compositionally biased region" description="Basic and acidic residues" evidence="4">
    <location>
        <begin position="30"/>
        <end position="39"/>
    </location>
</feature>
<evidence type="ECO:0000256" key="1">
    <source>
        <dbReference type="ARBA" id="ARBA00004604"/>
    </source>
</evidence>
<dbReference type="GO" id="GO:0032040">
    <property type="term" value="C:small-subunit processome"/>
    <property type="evidence" value="ECO:0007669"/>
    <property type="project" value="InterPro"/>
</dbReference>
<comment type="caution">
    <text evidence="5">The sequence shown here is derived from an EMBL/GenBank/DDBJ whole genome shotgun (WGS) entry which is preliminary data.</text>
</comment>
<keyword evidence="3" id="KW-0539">Nucleus</keyword>
<dbReference type="AlphaFoldDB" id="A0A8S0UCL3"/>
<dbReference type="PANTHER" id="PTHR14150:SF12">
    <property type="entry name" value="U3 SMALL NUCLEOLAR RNA-ASSOCIATED PROTEIN 14 HOMOLOG A"/>
    <property type="match status" value="1"/>
</dbReference>
<reference evidence="5 6" key="1">
    <citation type="submission" date="2019-12" db="EMBL/GenBank/DDBJ databases">
        <authorList>
            <person name="Alioto T."/>
            <person name="Alioto T."/>
            <person name="Gomez Garrido J."/>
        </authorList>
    </citation>
    <scope>NUCLEOTIDE SEQUENCE [LARGE SCALE GENOMIC DNA]</scope>
</reference>
<dbReference type="Gramene" id="OE9A078818T1">
    <property type="protein sequence ID" value="OE9A078818C1"/>
    <property type="gene ID" value="OE9A078818"/>
</dbReference>
<name>A0A8S0UCL3_OLEEU</name>
<evidence type="ECO:0000256" key="4">
    <source>
        <dbReference type="SAM" id="MobiDB-lite"/>
    </source>
</evidence>
<feature type="compositionally biased region" description="Basic and acidic residues" evidence="4">
    <location>
        <begin position="56"/>
        <end position="72"/>
    </location>
</feature>
<evidence type="ECO:0000256" key="2">
    <source>
        <dbReference type="ARBA" id="ARBA00022553"/>
    </source>
</evidence>
<sequence length="294" mass="32866">MGCGLKKRKEAVDEEARLALEDYESSLKQLEGKGGEQSRDMGAITGRRVFGVPKKQIQETSKKVKTDNHYGDSDSEIDVGTKEGEDCEQGKGNLSKNAANNNVGKSSVPAGSSKYDQTIEKEYDNDDTDSGEEMVDGIISSRTKSTYELPSQEELIRCAFAGDDVEEEFEKDKEAILNEESPELEKPVLLSGWGQWTDIQKKKAYLTGCSNSTIWPKRKGKKPSRRGRMHILIMLSSLRCWIKMLLSAEKLYTKTLPYPYASKEVFEQSIRMPIGPEFNPVTAVGALNHPEVHF</sequence>
<dbReference type="EMBL" id="CACTIH010007429">
    <property type="protein sequence ID" value="CAA3013277.1"/>
    <property type="molecule type" value="Genomic_DNA"/>
</dbReference>
<feature type="compositionally biased region" description="Polar residues" evidence="4">
    <location>
        <begin position="92"/>
        <end position="105"/>
    </location>
</feature>
<evidence type="ECO:0000313" key="5">
    <source>
        <dbReference type="EMBL" id="CAA3013277.1"/>
    </source>
</evidence>
<dbReference type="InterPro" id="IPR006709">
    <property type="entry name" value="SSU_processome_Utp14"/>
</dbReference>
<dbReference type="PANTHER" id="PTHR14150">
    <property type="entry name" value="U3 SMALL NUCLEOLAR RNA-ASSOCIATED PROTEIN 14"/>
    <property type="match status" value="1"/>
</dbReference>
<gene>
    <name evidence="5" type="ORF">OLEA9_A078818</name>
</gene>
<dbReference type="Pfam" id="PF04615">
    <property type="entry name" value="Utp14"/>
    <property type="match status" value="1"/>
</dbReference>
<accession>A0A8S0UCL3</accession>
<dbReference type="OrthoDB" id="277439at2759"/>
<organism evidence="5 6">
    <name type="scientific">Olea europaea subsp. europaea</name>
    <dbReference type="NCBI Taxonomy" id="158383"/>
    <lineage>
        <taxon>Eukaryota</taxon>
        <taxon>Viridiplantae</taxon>
        <taxon>Streptophyta</taxon>
        <taxon>Embryophyta</taxon>
        <taxon>Tracheophyta</taxon>
        <taxon>Spermatophyta</taxon>
        <taxon>Magnoliopsida</taxon>
        <taxon>eudicotyledons</taxon>
        <taxon>Gunneridae</taxon>
        <taxon>Pentapetalae</taxon>
        <taxon>asterids</taxon>
        <taxon>lamiids</taxon>
        <taxon>Lamiales</taxon>
        <taxon>Oleaceae</taxon>
        <taxon>Oleeae</taxon>
        <taxon>Olea</taxon>
    </lineage>
</organism>
<keyword evidence="6" id="KW-1185">Reference proteome</keyword>
<evidence type="ECO:0000256" key="3">
    <source>
        <dbReference type="ARBA" id="ARBA00023242"/>
    </source>
</evidence>
<keyword evidence="2" id="KW-0597">Phosphoprotein</keyword>
<feature type="region of interest" description="Disordered" evidence="4">
    <location>
        <begin position="29"/>
        <end position="112"/>
    </location>
</feature>